<feature type="transmembrane region" description="Helical" evidence="5">
    <location>
        <begin position="28"/>
        <end position="51"/>
    </location>
</feature>
<feature type="transmembrane region" description="Helical" evidence="5">
    <location>
        <begin position="217"/>
        <end position="236"/>
    </location>
</feature>
<reference evidence="7 8" key="1">
    <citation type="submission" date="2020-05" db="EMBL/GenBank/DDBJ databases">
        <title>Genome Sequencing of Type Strains.</title>
        <authorList>
            <person name="Lemaire J.F."/>
            <person name="Inderbitzin P."/>
            <person name="Gregorio O.A."/>
            <person name="Collins S.B."/>
            <person name="Wespe N."/>
            <person name="Knight-Connoni V."/>
        </authorList>
    </citation>
    <scope>NUCLEOTIDE SEQUENCE [LARGE SCALE GENOMIC DNA]</scope>
    <source>
        <strain evidence="7 8">DSM 20512</strain>
    </source>
</reference>
<keyword evidence="9" id="KW-1185">Reference proteome</keyword>
<feature type="transmembrane region" description="Helical" evidence="5">
    <location>
        <begin position="184"/>
        <end position="205"/>
    </location>
</feature>
<dbReference type="PANTHER" id="PTHR31851">
    <property type="entry name" value="FE(2+)/MN(2+) TRANSPORTER PCL1"/>
    <property type="match status" value="1"/>
</dbReference>
<dbReference type="GeneID" id="95324881"/>
<keyword evidence="3 5" id="KW-1133">Transmembrane helix</keyword>
<feature type="transmembrane region" description="Helical" evidence="5">
    <location>
        <begin position="57"/>
        <end position="78"/>
    </location>
</feature>
<dbReference type="GO" id="GO:0005384">
    <property type="term" value="F:manganese ion transmembrane transporter activity"/>
    <property type="evidence" value="ECO:0007669"/>
    <property type="project" value="InterPro"/>
</dbReference>
<evidence type="ECO:0000313" key="7">
    <source>
        <dbReference type="EMBL" id="NUU27460.1"/>
    </source>
</evidence>
<evidence type="ECO:0000256" key="2">
    <source>
        <dbReference type="ARBA" id="ARBA00022692"/>
    </source>
</evidence>
<dbReference type="RefSeq" id="WP_058742685.1">
    <property type="nucleotide sequence ID" value="NZ_BAAAWP010000001.1"/>
</dbReference>
<evidence type="ECO:0000313" key="9">
    <source>
        <dbReference type="Proteomes" id="UP001652264"/>
    </source>
</evidence>
<dbReference type="Proteomes" id="UP000539146">
    <property type="component" value="Unassembled WGS sequence"/>
</dbReference>
<evidence type="ECO:0000256" key="4">
    <source>
        <dbReference type="ARBA" id="ARBA00023136"/>
    </source>
</evidence>
<comment type="subcellular location">
    <subcellularLocation>
        <location evidence="1">Endomembrane system</location>
        <topology evidence="1">Multi-pass membrane protein</topology>
    </subcellularLocation>
</comment>
<protein>
    <submittedName>
        <fullName evidence="7">VIT family protein</fullName>
    </submittedName>
    <submittedName>
        <fullName evidence="6">VIT1/CCC1 transporter family protein</fullName>
    </submittedName>
</protein>
<evidence type="ECO:0000256" key="1">
    <source>
        <dbReference type="ARBA" id="ARBA00004127"/>
    </source>
</evidence>
<dbReference type="EMBL" id="JABMCG010000088">
    <property type="protein sequence ID" value="NUU27460.1"/>
    <property type="molecule type" value="Genomic_DNA"/>
</dbReference>
<reference evidence="6 9" key="2">
    <citation type="submission" date="2022-08" db="EMBL/GenBank/DDBJ databases">
        <title>Taxonomy of Curtobacterium flaccumfaciens.</title>
        <authorList>
            <person name="Osdaghi E."/>
            <person name="Taghavi S.M."/>
            <person name="Hamidizade M."/>
            <person name="Abachi H."/>
            <person name="Fazliarab A."/>
            <person name="Baeyen S."/>
            <person name="Portier P."/>
            <person name="Van Vaerenbergh J."/>
            <person name="Jacques M.-A."/>
        </authorList>
    </citation>
    <scope>NUCLEOTIDE SEQUENCE [LARGE SCALE GENOMIC DNA]</scope>
    <source>
        <strain evidence="6 9">LMG8786T</strain>
    </source>
</reference>
<proteinExistence type="predicted"/>
<accession>A0A850DTI2</accession>
<dbReference type="Proteomes" id="UP001652264">
    <property type="component" value="Unassembled WGS sequence"/>
</dbReference>
<dbReference type="GO" id="GO:0012505">
    <property type="term" value="C:endomembrane system"/>
    <property type="evidence" value="ECO:0007669"/>
    <property type="project" value="UniProtKB-SubCell"/>
</dbReference>
<feature type="transmembrane region" description="Helical" evidence="5">
    <location>
        <begin position="156"/>
        <end position="178"/>
    </location>
</feature>
<dbReference type="Pfam" id="PF01988">
    <property type="entry name" value="VIT1"/>
    <property type="match status" value="1"/>
</dbReference>
<comment type="caution">
    <text evidence="7">The sequence shown here is derived from an EMBL/GenBank/DDBJ whole genome shotgun (WGS) entry which is preliminary data.</text>
</comment>
<dbReference type="AlphaFoldDB" id="A0A850DTI2"/>
<evidence type="ECO:0000313" key="6">
    <source>
        <dbReference type="EMBL" id="MCS6522912.1"/>
    </source>
</evidence>
<sequence length="240" mass="23912">MSTASDLALPVSEHDDATSAARLNWLRAGLLGANDGIVSVAAVLVGVAGAGAGTGPVVAAGTAALVGGAISMALGEYISVSGARDAQRTGQAAQQAQLEADAEDAPTLAAHYRSLGVDDDVAEAVARQLVRPEVRRRRAAAALRDAEDEVVSPWRAAWVSAATFTTGALLPFLAMLLAPESSRIVVTVVAVLVALAATGTTGAVLGGARRGRATVRVVVGGALALAATYAAGALLGTHAF</sequence>
<gene>
    <name evidence="7" type="ORF">HP467_04935</name>
    <name evidence="6" type="ORF">NYQ28_10095</name>
</gene>
<evidence type="ECO:0000256" key="5">
    <source>
        <dbReference type="SAM" id="Phobius"/>
    </source>
</evidence>
<organism evidence="7 8">
    <name type="scientific">Curtobacterium citreum</name>
    <dbReference type="NCBI Taxonomy" id="2036"/>
    <lineage>
        <taxon>Bacteria</taxon>
        <taxon>Bacillati</taxon>
        <taxon>Actinomycetota</taxon>
        <taxon>Actinomycetes</taxon>
        <taxon>Micrococcales</taxon>
        <taxon>Microbacteriaceae</taxon>
        <taxon>Curtobacterium</taxon>
    </lineage>
</organism>
<keyword evidence="4 5" id="KW-0472">Membrane</keyword>
<evidence type="ECO:0000313" key="8">
    <source>
        <dbReference type="Proteomes" id="UP000539146"/>
    </source>
</evidence>
<dbReference type="InterPro" id="IPR008217">
    <property type="entry name" value="Ccc1_fam"/>
</dbReference>
<evidence type="ECO:0000256" key="3">
    <source>
        <dbReference type="ARBA" id="ARBA00022989"/>
    </source>
</evidence>
<keyword evidence="2 5" id="KW-0812">Transmembrane</keyword>
<name>A0A850DTI2_9MICO</name>
<dbReference type="EMBL" id="JANVAD010000004">
    <property type="protein sequence ID" value="MCS6522912.1"/>
    <property type="molecule type" value="Genomic_DNA"/>
</dbReference>
<dbReference type="GO" id="GO:0030026">
    <property type="term" value="P:intracellular manganese ion homeostasis"/>
    <property type="evidence" value="ECO:0007669"/>
    <property type="project" value="InterPro"/>
</dbReference>